<feature type="compositionally biased region" description="Basic residues" evidence="1">
    <location>
        <begin position="17"/>
        <end position="26"/>
    </location>
</feature>
<proteinExistence type="predicted"/>
<dbReference type="Proteomes" id="UP001141806">
    <property type="component" value="Unassembled WGS sequence"/>
</dbReference>
<organism evidence="2 3">
    <name type="scientific">Protea cynaroides</name>
    <dbReference type="NCBI Taxonomy" id="273540"/>
    <lineage>
        <taxon>Eukaryota</taxon>
        <taxon>Viridiplantae</taxon>
        <taxon>Streptophyta</taxon>
        <taxon>Embryophyta</taxon>
        <taxon>Tracheophyta</taxon>
        <taxon>Spermatophyta</taxon>
        <taxon>Magnoliopsida</taxon>
        <taxon>Proteales</taxon>
        <taxon>Proteaceae</taxon>
        <taxon>Protea</taxon>
    </lineage>
</organism>
<evidence type="ECO:0000256" key="1">
    <source>
        <dbReference type="SAM" id="MobiDB-lite"/>
    </source>
</evidence>
<feature type="region of interest" description="Disordered" evidence="1">
    <location>
        <begin position="1"/>
        <end position="28"/>
    </location>
</feature>
<dbReference type="EMBL" id="JAMYWD010000011">
    <property type="protein sequence ID" value="KAJ4956814.1"/>
    <property type="molecule type" value="Genomic_DNA"/>
</dbReference>
<dbReference type="AlphaFoldDB" id="A0A9Q0H480"/>
<feature type="region of interest" description="Disordered" evidence="1">
    <location>
        <begin position="45"/>
        <end position="91"/>
    </location>
</feature>
<evidence type="ECO:0000313" key="2">
    <source>
        <dbReference type="EMBL" id="KAJ4956814.1"/>
    </source>
</evidence>
<evidence type="ECO:0000313" key="3">
    <source>
        <dbReference type="Proteomes" id="UP001141806"/>
    </source>
</evidence>
<reference evidence="2" key="1">
    <citation type="journal article" date="2023" name="Plant J.">
        <title>The genome of the king protea, Protea cynaroides.</title>
        <authorList>
            <person name="Chang J."/>
            <person name="Duong T.A."/>
            <person name="Schoeman C."/>
            <person name="Ma X."/>
            <person name="Roodt D."/>
            <person name="Barker N."/>
            <person name="Li Z."/>
            <person name="Van de Peer Y."/>
            <person name="Mizrachi E."/>
        </authorList>
    </citation>
    <scope>NUCLEOTIDE SEQUENCE</scope>
    <source>
        <tissue evidence="2">Young leaves</tissue>
    </source>
</reference>
<sequence>MGGTETDSSENRQWSKTTKKAKRKRIKESDESYLHTVEILPLKTSSAASRGSVGKSPGFAPTMKKSTPSLAQATALTKSKPKPSNPKVSKVISSSTLSSSLFRSDEIESSLKQASVHVFMKAYFIHSPFFARPPRRGECSCSPSESKLCV</sequence>
<name>A0A9Q0H480_9MAGN</name>
<comment type="caution">
    <text evidence="2">The sequence shown here is derived from an EMBL/GenBank/DDBJ whole genome shotgun (WGS) entry which is preliminary data.</text>
</comment>
<keyword evidence="3" id="KW-1185">Reference proteome</keyword>
<protein>
    <submittedName>
        <fullName evidence="2">Uncharacterized protein</fullName>
    </submittedName>
</protein>
<accession>A0A9Q0H480</accession>
<gene>
    <name evidence="2" type="ORF">NE237_013597</name>
</gene>
<feature type="compositionally biased region" description="Polar residues" evidence="1">
    <location>
        <begin position="64"/>
        <end position="77"/>
    </location>
</feature>